<protein>
    <submittedName>
        <fullName evidence="1">Uncharacterized protein</fullName>
    </submittedName>
</protein>
<gene>
    <name evidence="1" type="ORF">CR513_05816</name>
</gene>
<dbReference type="Proteomes" id="UP000257109">
    <property type="component" value="Unassembled WGS sequence"/>
</dbReference>
<proteinExistence type="predicted"/>
<dbReference type="OrthoDB" id="1418274at2759"/>
<feature type="non-terminal residue" evidence="1">
    <location>
        <position position="1"/>
    </location>
</feature>
<comment type="caution">
    <text evidence="1">The sequence shown here is derived from an EMBL/GenBank/DDBJ whole genome shotgun (WGS) entry which is preliminary data.</text>
</comment>
<accession>A0A371I405</accession>
<dbReference type="EMBL" id="QJKJ01000972">
    <property type="protein sequence ID" value="RDY09776.1"/>
    <property type="molecule type" value="Genomic_DNA"/>
</dbReference>
<keyword evidence="2" id="KW-1185">Reference proteome</keyword>
<evidence type="ECO:0000313" key="1">
    <source>
        <dbReference type="EMBL" id="RDY09776.1"/>
    </source>
</evidence>
<organism evidence="1 2">
    <name type="scientific">Mucuna pruriens</name>
    <name type="common">Velvet bean</name>
    <name type="synonym">Dolichos pruriens</name>
    <dbReference type="NCBI Taxonomy" id="157652"/>
    <lineage>
        <taxon>Eukaryota</taxon>
        <taxon>Viridiplantae</taxon>
        <taxon>Streptophyta</taxon>
        <taxon>Embryophyta</taxon>
        <taxon>Tracheophyta</taxon>
        <taxon>Spermatophyta</taxon>
        <taxon>Magnoliopsida</taxon>
        <taxon>eudicotyledons</taxon>
        <taxon>Gunneridae</taxon>
        <taxon>Pentapetalae</taxon>
        <taxon>rosids</taxon>
        <taxon>fabids</taxon>
        <taxon>Fabales</taxon>
        <taxon>Fabaceae</taxon>
        <taxon>Papilionoideae</taxon>
        <taxon>50 kb inversion clade</taxon>
        <taxon>NPAAA clade</taxon>
        <taxon>indigoferoid/millettioid clade</taxon>
        <taxon>Phaseoleae</taxon>
        <taxon>Mucuna</taxon>
    </lineage>
</organism>
<reference evidence="1" key="1">
    <citation type="submission" date="2018-05" db="EMBL/GenBank/DDBJ databases">
        <title>Draft genome of Mucuna pruriens seed.</title>
        <authorList>
            <person name="Nnadi N.E."/>
            <person name="Vos R."/>
            <person name="Hasami M.H."/>
            <person name="Devisetty U.K."/>
            <person name="Aguiy J.C."/>
        </authorList>
    </citation>
    <scope>NUCLEOTIDE SEQUENCE [LARGE SCALE GENOMIC DNA]</scope>
    <source>
        <strain evidence="1">JCA_2017</strain>
    </source>
</reference>
<name>A0A371I405_MUCPR</name>
<sequence length="185" mass="22167">MKKNKKKGYTKTFSYALWATISKIFVKLTLPEEVDNTWFAREKIQKAMENKRHVVNKPLLFKVENGNYIPTNKEGAEIPRSLWNKEQKTRYFLNSKSRNFLMRALIEVEYENVHSYKSSKEMWYFLALAYEGVSQMFGRFQTIINNIRSLGKTYDNYNHIKKFYQVCIENGDNRQREKKREVHSP</sequence>
<evidence type="ECO:0000313" key="2">
    <source>
        <dbReference type="Proteomes" id="UP000257109"/>
    </source>
</evidence>
<dbReference type="AlphaFoldDB" id="A0A371I405"/>